<dbReference type="AlphaFoldDB" id="A0A2T0MSA2"/>
<gene>
    <name evidence="6" type="ORF">B0I32_115220</name>
</gene>
<dbReference type="Proteomes" id="UP000238312">
    <property type="component" value="Unassembled WGS sequence"/>
</dbReference>
<dbReference type="PANTHER" id="PTHR47506">
    <property type="entry name" value="TRANSCRIPTIONAL REGULATORY PROTEIN"/>
    <property type="match status" value="1"/>
</dbReference>
<dbReference type="PANTHER" id="PTHR47506:SF1">
    <property type="entry name" value="HTH-TYPE TRANSCRIPTIONAL REGULATOR YJDC"/>
    <property type="match status" value="1"/>
</dbReference>
<proteinExistence type="predicted"/>
<accession>A0A2T0MSA2</accession>
<protein>
    <submittedName>
        <fullName evidence="6">TetR family transcriptional regulator</fullName>
    </submittedName>
</protein>
<feature type="domain" description="HTH tetR-type" evidence="5">
    <location>
        <begin position="2"/>
        <end position="62"/>
    </location>
</feature>
<evidence type="ECO:0000313" key="7">
    <source>
        <dbReference type="Proteomes" id="UP000238312"/>
    </source>
</evidence>
<dbReference type="InterPro" id="IPR001647">
    <property type="entry name" value="HTH_TetR"/>
</dbReference>
<evidence type="ECO:0000256" key="3">
    <source>
        <dbReference type="ARBA" id="ARBA00023163"/>
    </source>
</evidence>
<evidence type="ECO:0000256" key="2">
    <source>
        <dbReference type="ARBA" id="ARBA00023125"/>
    </source>
</evidence>
<keyword evidence="2 4" id="KW-0238">DNA-binding</keyword>
<dbReference type="EMBL" id="PVNG01000015">
    <property type="protein sequence ID" value="PRX61366.1"/>
    <property type="molecule type" value="Genomic_DNA"/>
</dbReference>
<keyword evidence="1" id="KW-0805">Transcription regulation</keyword>
<dbReference type="PRINTS" id="PR00455">
    <property type="entry name" value="HTHTETR"/>
</dbReference>
<evidence type="ECO:0000256" key="4">
    <source>
        <dbReference type="PROSITE-ProRule" id="PRU00335"/>
    </source>
</evidence>
<sequence>MADTRTKLLDAALETLKKQGMAGVSARTIATAAGVNQALVFYHFGSVDQLLAAAVERGCEQRMVLYRERFAAVTTLRELLDLGRAIHEEERAEGSVAALAQLLAGSQTDSKLAPAVVGGLNLWIGEVEQALGRVLATSPLAEFADVSGLAKATAAAFVGLELYEGVDTDGAAQALDALEELAVLVTALEDMGPMVRRVVRARLTRSIGPRSRSHRDRESK</sequence>
<dbReference type="RefSeq" id="WP_245956161.1">
    <property type="nucleotide sequence ID" value="NZ_JBFAIB010000007.1"/>
</dbReference>
<dbReference type="SUPFAM" id="SSF46689">
    <property type="entry name" value="Homeodomain-like"/>
    <property type="match status" value="1"/>
</dbReference>
<comment type="caution">
    <text evidence="6">The sequence shown here is derived from an EMBL/GenBank/DDBJ whole genome shotgun (WGS) entry which is preliminary data.</text>
</comment>
<reference evidence="6 7" key="1">
    <citation type="submission" date="2018-03" db="EMBL/GenBank/DDBJ databases">
        <title>Genomic Encyclopedia of Type Strains, Phase III (KMG-III): the genomes of soil and plant-associated and newly described type strains.</title>
        <authorList>
            <person name="Whitman W."/>
        </authorList>
    </citation>
    <scope>NUCLEOTIDE SEQUENCE [LARGE SCALE GENOMIC DNA]</scope>
    <source>
        <strain evidence="6 7">CGMCC 4.7104</strain>
    </source>
</reference>
<dbReference type="Pfam" id="PF00440">
    <property type="entry name" value="TetR_N"/>
    <property type="match status" value="1"/>
</dbReference>
<dbReference type="GO" id="GO:0003677">
    <property type="term" value="F:DNA binding"/>
    <property type="evidence" value="ECO:0007669"/>
    <property type="project" value="UniProtKB-UniRule"/>
</dbReference>
<keyword evidence="3" id="KW-0804">Transcription</keyword>
<evidence type="ECO:0000259" key="5">
    <source>
        <dbReference type="PROSITE" id="PS50977"/>
    </source>
</evidence>
<feature type="DNA-binding region" description="H-T-H motif" evidence="4">
    <location>
        <begin position="25"/>
        <end position="44"/>
    </location>
</feature>
<dbReference type="InterPro" id="IPR009057">
    <property type="entry name" value="Homeodomain-like_sf"/>
</dbReference>
<evidence type="ECO:0000256" key="1">
    <source>
        <dbReference type="ARBA" id="ARBA00023015"/>
    </source>
</evidence>
<dbReference type="Gene3D" id="1.10.357.10">
    <property type="entry name" value="Tetracycline Repressor, domain 2"/>
    <property type="match status" value="1"/>
</dbReference>
<dbReference type="PROSITE" id="PS50977">
    <property type="entry name" value="HTH_TETR_2"/>
    <property type="match status" value="1"/>
</dbReference>
<name>A0A2T0MSA2_9ACTN</name>
<organism evidence="6 7">
    <name type="scientific">Nonomuraea fuscirosea</name>
    <dbReference type="NCBI Taxonomy" id="1291556"/>
    <lineage>
        <taxon>Bacteria</taxon>
        <taxon>Bacillati</taxon>
        <taxon>Actinomycetota</taxon>
        <taxon>Actinomycetes</taxon>
        <taxon>Streptosporangiales</taxon>
        <taxon>Streptosporangiaceae</taxon>
        <taxon>Nonomuraea</taxon>
    </lineage>
</organism>
<keyword evidence="7" id="KW-1185">Reference proteome</keyword>
<evidence type="ECO:0000313" key="6">
    <source>
        <dbReference type="EMBL" id="PRX61366.1"/>
    </source>
</evidence>